<feature type="transmembrane region" description="Helical" evidence="7">
    <location>
        <begin position="257"/>
        <end position="276"/>
    </location>
</feature>
<feature type="transmembrane region" description="Helical" evidence="7">
    <location>
        <begin position="441"/>
        <end position="466"/>
    </location>
</feature>
<dbReference type="Pfam" id="PF00924">
    <property type="entry name" value="MS_channel_2nd"/>
    <property type="match status" value="1"/>
</dbReference>
<reference evidence="11 12" key="1">
    <citation type="submission" date="2024-03" db="EMBL/GenBank/DDBJ databases">
        <title>Chitinophaga caseinilytica sp. nov., a casein hydrolysing bacterium isolated from forest soil.</title>
        <authorList>
            <person name="Lee D.S."/>
            <person name="Han D.M."/>
            <person name="Baek J.H."/>
            <person name="Choi D.G."/>
            <person name="Jeon J.H."/>
            <person name="Jeon C.O."/>
        </authorList>
    </citation>
    <scope>NUCLEOTIDE SEQUENCE [LARGE SCALE GENOMIC DNA]</scope>
    <source>
        <strain evidence="11 12">KACC 19118</strain>
    </source>
</reference>
<dbReference type="InterPro" id="IPR023408">
    <property type="entry name" value="MscS_beta-dom_sf"/>
</dbReference>
<keyword evidence="4 7" id="KW-0812">Transmembrane</keyword>
<feature type="transmembrane region" description="Helical" evidence="7">
    <location>
        <begin position="347"/>
        <end position="366"/>
    </location>
</feature>
<dbReference type="RefSeq" id="WP_341841937.1">
    <property type="nucleotide sequence ID" value="NZ_CP149792.1"/>
</dbReference>
<feature type="transmembrane region" description="Helical" evidence="7">
    <location>
        <begin position="606"/>
        <end position="628"/>
    </location>
</feature>
<protein>
    <submittedName>
        <fullName evidence="11">Mechanosensitive ion channel domain-containing protein</fullName>
    </submittedName>
</protein>
<dbReference type="SUPFAM" id="SSF50182">
    <property type="entry name" value="Sm-like ribonucleoproteins"/>
    <property type="match status" value="1"/>
</dbReference>
<feature type="transmembrane region" description="Helical" evidence="7">
    <location>
        <begin position="494"/>
        <end position="516"/>
    </location>
</feature>
<dbReference type="PANTHER" id="PTHR30347:SF1">
    <property type="entry name" value="MECHANOSENSITIVE CHANNEL MSCK"/>
    <property type="match status" value="1"/>
</dbReference>
<dbReference type="InterPro" id="IPR011014">
    <property type="entry name" value="MscS_channel_TM-2"/>
</dbReference>
<evidence type="ECO:0000256" key="4">
    <source>
        <dbReference type="ARBA" id="ARBA00022692"/>
    </source>
</evidence>
<comment type="subcellular location">
    <subcellularLocation>
        <location evidence="1">Cell membrane</location>
        <topology evidence="1">Multi-pass membrane protein</topology>
    </subcellularLocation>
</comment>
<evidence type="ECO:0000256" key="2">
    <source>
        <dbReference type="ARBA" id="ARBA00008017"/>
    </source>
</evidence>
<feature type="domain" description="Mechanosensitive ion channel MscS" evidence="9">
    <location>
        <begin position="622"/>
        <end position="688"/>
    </location>
</feature>
<dbReference type="PANTHER" id="PTHR30347">
    <property type="entry name" value="POTASSIUM CHANNEL RELATED"/>
    <property type="match status" value="1"/>
</dbReference>
<dbReference type="InterPro" id="IPR049278">
    <property type="entry name" value="MS_channel_C"/>
</dbReference>
<dbReference type="SUPFAM" id="SSF82861">
    <property type="entry name" value="Mechanosensitive channel protein MscS (YggB), transmembrane region"/>
    <property type="match status" value="1"/>
</dbReference>
<sequence>MIIRVYTLLCFILFGTAAGAQSVQVPITPDAKQKTSDTVVTDAVQRVENITKMLNRVNNTLRRGFDTTEISAQLPESERLVKILHTGILTNPRALNIRSLNALQVILLEMEQTHNRWQQSLSSYSRAVTDMSGEINQILHDTVLERLPKDPSLQSLYVNQLSQLNRKWLQADTANRNSLLRLGLLQNRVAMNYIAITDMLDEVDFKLKTAQRNIWKREEKDLWNARPADYENSFPQVMEGSILATHRVFTFYLRYNWDVHLLNLALFLAYFGWLLASIYRIKKYHHDKKGIFGNTRFAARQPLLTSLIFILTLGPFLYTNPPIIFMVMLWTVLAICVGLLQTRDMPVWMRWLWGTMLAVYVGYALLNLLLQSSFTERWAQFGLQAAMLFVCWRFLKRQEQETAYNWPEYTRLVVYLAMAMMIAAMFANIFGRVMLAKFFGISAVFGLISAQALVVLVQLLFETFYLHLEASKSNSRFAAFLDFNRIRESLRSTLYLLAAVAWFAILLRNLNIYGIIRDTVLAFLEADRKLGNTTFSFSSIFIFIAVIWVAFQISKVMMFIFGHQDGSGSVKKNRWNSAVLLIRLGVLGAGILLAFTASGIPMDKLTIIIGALSVGIGFGLQNIVNNLVSGVILAFEKPVEIGDVVDIGTQSGTVKEIGIRASKIATVEGSVVIVPNGDLLSQHITNWTLTTQLKRSELIVGVGYGSDLKQVQSLLEAAIKTQKDIQQLPAPLVVIHLLNDSSVDFRLLFWTDIAVGLTVKSELLREIYESMNSHGVEIPFPQQDVHIRSGGDSPAAPSPHPPLENFNFYLSTKFLVLGKIHAYAIPIYAPFRSDLRRCFRAG</sequence>
<feature type="transmembrane region" description="Helical" evidence="7">
    <location>
        <begin position="323"/>
        <end position="340"/>
    </location>
</feature>
<evidence type="ECO:0000256" key="7">
    <source>
        <dbReference type="SAM" id="Phobius"/>
    </source>
</evidence>
<feature type="transmembrane region" description="Helical" evidence="7">
    <location>
        <begin position="415"/>
        <end position="435"/>
    </location>
</feature>
<dbReference type="Gene3D" id="2.30.30.60">
    <property type="match status" value="1"/>
</dbReference>
<evidence type="ECO:0000256" key="1">
    <source>
        <dbReference type="ARBA" id="ARBA00004651"/>
    </source>
</evidence>
<evidence type="ECO:0000256" key="8">
    <source>
        <dbReference type="SAM" id="SignalP"/>
    </source>
</evidence>
<dbReference type="InterPro" id="IPR010920">
    <property type="entry name" value="LSM_dom_sf"/>
</dbReference>
<dbReference type="Proteomes" id="UP001449657">
    <property type="component" value="Chromosome"/>
</dbReference>
<comment type="similarity">
    <text evidence="2">Belongs to the MscS (TC 1.A.23) family.</text>
</comment>
<evidence type="ECO:0000256" key="3">
    <source>
        <dbReference type="ARBA" id="ARBA00022475"/>
    </source>
</evidence>
<name>A0ABZ2Z4W5_9BACT</name>
<feature type="domain" description="Mechanosensitive ion channel MscS C-terminal" evidence="10">
    <location>
        <begin position="697"/>
        <end position="778"/>
    </location>
</feature>
<keyword evidence="5 7" id="KW-1133">Transmembrane helix</keyword>
<evidence type="ECO:0000259" key="10">
    <source>
        <dbReference type="Pfam" id="PF21082"/>
    </source>
</evidence>
<keyword evidence="3" id="KW-1003">Cell membrane</keyword>
<keyword evidence="8" id="KW-0732">Signal</keyword>
<dbReference type="SUPFAM" id="SSF82689">
    <property type="entry name" value="Mechanosensitive channel protein MscS (YggB), C-terminal domain"/>
    <property type="match status" value="1"/>
</dbReference>
<feature type="signal peptide" evidence="8">
    <location>
        <begin position="1"/>
        <end position="20"/>
    </location>
</feature>
<proteinExistence type="inferred from homology"/>
<dbReference type="Gene3D" id="3.30.70.100">
    <property type="match status" value="1"/>
</dbReference>
<dbReference type="InterPro" id="IPR011066">
    <property type="entry name" value="MscS_channel_C_sf"/>
</dbReference>
<gene>
    <name evidence="11" type="ORF">WJU22_03730</name>
</gene>
<keyword evidence="6 7" id="KW-0472">Membrane</keyword>
<organism evidence="11 12">
    <name type="scientific">Chitinophaga caseinilytica</name>
    <dbReference type="NCBI Taxonomy" id="2267521"/>
    <lineage>
        <taxon>Bacteria</taxon>
        <taxon>Pseudomonadati</taxon>
        <taxon>Bacteroidota</taxon>
        <taxon>Chitinophagia</taxon>
        <taxon>Chitinophagales</taxon>
        <taxon>Chitinophagaceae</taxon>
        <taxon>Chitinophaga</taxon>
    </lineage>
</organism>
<feature type="transmembrane region" description="Helical" evidence="7">
    <location>
        <begin position="297"/>
        <end position="317"/>
    </location>
</feature>
<evidence type="ECO:0000256" key="5">
    <source>
        <dbReference type="ARBA" id="ARBA00022989"/>
    </source>
</evidence>
<evidence type="ECO:0000259" key="9">
    <source>
        <dbReference type="Pfam" id="PF00924"/>
    </source>
</evidence>
<evidence type="ECO:0000313" key="11">
    <source>
        <dbReference type="EMBL" id="WZN47289.1"/>
    </source>
</evidence>
<dbReference type="Pfam" id="PF21082">
    <property type="entry name" value="MS_channel_3rd"/>
    <property type="match status" value="1"/>
</dbReference>
<feature type="transmembrane region" description="Helical" evidence="7">
    <location>
        <begin position="378"/>
        <end position="395"/>
    </location>
</feature>
<evidence type="ECO:0000256" key="6">
    <source>
        <dbReference type="ARBA" id="ARBA00023136"/>
    </source>
</evidence>
<evidence type="ECO:0000313" key="12">
    <source>
        <dbReference type="Proteomes" id="UP001449657"/>
    </source>
</evidence>
<dbReference type="InterPro" id="IPR052702">
    <property type="entry name" value="MscS-like_channel"/>
</dbReference>
<dbReference type="Gene3D" id="1.10.287.1260">
    <property type="match status" value="1"/>
</dbReference>
<dbReference type="InterPro" id="IPR006685">
    <property type="entry name" value="MscS_channel_2nd"/>
</dbReference>
<dbReference type="EMBL" id="CP150096">
    <property type="protein sequence ID" value="WZN47289.1"/>
    <property type="molecule type" value="Genomic_DNA"/>
</dbReference>
<accession>A0ABZ2Z4W5</accession>
<feature type="transmembrane region" description="Helical" evidence="7">
    <location>
        <begin position="580"/>
        <end position="600"/>
    </location>
</feature>
<feature type="transmembrane region" description="Helical" evidence="7">
    <location>
        <begin position="536"/>
        <end position="560"/>
    </location>
</feature>
<keyword evidence="12" id="KW-1185">Reference proteome</keyword>
<feature type="chain" id="PRO_5045938839" evidence="8">
    <location>
        <begin position="21"/>
        <end position="842"/>
    </location>
</feature>